<dbReference type="RefSeq" id="WP_013161457.1">
    <property type="nucleotide sequence ID" value="NZ_HG975498.1"/>
</dbReference>
<accession>A0A068VTR5</accession>
<evidence type="ECO:0000313" key="1">
    <source>
        <dbReference type="EMBL" id="CEP27517.1"/>
    </source>
</evidence>
<organism evidence="1">
    <name type="scientific">Propionibacterium freudenreichii subsp. freudenreichii</name>
    <dbReference type="NCBI Taxonomy" id="66712"/>
    <lineage>
        <taxon>Bacteria</taxon>
        <taxon>Bacillati</taxon>
        <taxon>Actinomycetota</taxon>
        <taxon>Actinomycetes</taxon>
        <taxon>Propionibacteriales</taxon>
        <taxon>Propionibacteriaceae</taxon>
        <taxon>Propionibacterium</taxon>
    </lineage>
</organism>
<protein>
    <submittedName>
        <fullName evidence="1">Uncharacterized protein</fullName>
    </submittedName>
</protein>
<dbReference type="GeneID" id="61221780"/>
<name>A0A068VTR5_PROFF</name>
<gene>
    <name evidence="1" type="ORF">PFCIRM138_01995</name>
</gene>
<dbReference type="EMBL" id="LM676436">
    <property type="protein sequence ID" value="CEP27517.1"/>
    <property type="molecule type" value="Genomic_DNA"/>
</dbReference>
<reference evidence="1" key="1">
    <citation type="submission" date="2014-08" db="EMBL/GenBank/DDBJ databases">
        <authorList>
            <person name="Falentin Helene"/>
        </authorList>
    </citation>
    <scope>NUCLEOTIDE SEQUENCE</scope>
</reference>
<sequence length="71" mass="7499">MAFIWTGEPAADSDLTDDEMKALGLGQPFESQGDAEAWLTAAYGELSDAGITSVSLHDGDQLAYSMSLEEA</sequence>
<proteinExistence type="predicted"/>
<dbReference type="AlphaFoldDB" id="A0A068VTR5"/>